<dbReference type="SUPFAM" id="SSF46894">
    <property type="entry name" value="C-terminal effector domain of the bipartite response regulators"/>
    <property type="match status" value="1"/>
</dbReference>
<keyword evidence="5 6" id="KW-0238">DNA-binding</keyword>
<evidence type="ECO:0000256" key="6">
    <source>
        <dbReference type="PROSITE-ProRule" id="PRU01091"/>
    </source>
</evidence>
<dbReference type="Gene3D" id="1.25.40.10">
    <property type="entry name" value="Tetratricopeptide repeat domain"/>
    <property type="match status" value="2"/>
</dbReference>
<dbReference type="SUPFAM" id="SSF56112">
    <property type="entry name" value="Protein kinase-like (PK-like)"/>
    <property type="match status" value="1"/>
</dbReference>
<dbReference type="InterPro" id="IPR036388">
    <property type="entry name" value="WH-like_DNA-bd_sf"/>
</dbReference>
<dbReference type="GO" id="GO:0006355">
    <property type="term" value="P:regulation of DNA-templated transcription"/>
    <property type="evidence" value="ECO:0007669"/>
    <property type="project" value="InterPro"/>
</dbReference>
<dbReference type="SMART" id="SM00220">
    <property type="entry name" value="S_TKc"/>
    <property type="match status" value="1"/>
</dbReference>
<evidence type="ECO:0000256" key="3">
    <source>
        <dbReference type="ARBA" id="ARBA00022777"/>
    </source>
</evidence>
<dbReference type="PANTHER" id="PTHR43289:SF6">
    <property type="entry name" value="SERINE_THREONINE-PROTEIN KINASE NEKL-3"/>
    <property type="match status" value="1"/>
</dbReference>
<feature type="domain" description="OmpR/PhoB-type" evidence="9">
    <location>
        <begin position="1"/>
        <end position="88"/>
    </location>
</feature>
<dbReference type="PROSITE" id="PS51755">
    <property type="entry name" value="OMPR_PHOB"/>
    <property type="match status" value="1"/>
</dbReference>
<dbReference type="PROSITE" id="PS50011">
    <property type="entry name" value="PROTEIN_KINASE_DOM"/>
    <property type="match status" value="1"/>
</dbReference>
<feature type="DNA-binding region" description="OmpR/PhoB-type" evidence="6">
    <location>
        <begin position="1"/>
        <end position="88"/>
    </location>
</feature>
<evidence type="ECO:0000259" key="8">
    <source>
        <dbReference type="PROSITE" id="PS50011"/>
    </source>
</evidence>
<dbReference type="InterPro" id="IPR000719">
    <property type="entry name" value="Prot_kinase_dom"/>
</dbReference>
<dbReference type="Pfam" id="PF00486">
    <property type="entry name" value="Trans_reg_C"/>
    <property type="match status" value="1"/>
</dbReference>
<dbReference type="Pfam" id="PF00069">
    <property type="entry name" value="Pkinase"/>
    <property type="match status" value="1"/>
</dbReference>
<evidence type="ECO:0000256" key="2">
    <source>
        <dbReference type="ARBA" id="ARBA00022741"/>
    </source>
</evidence>
<gene>
    <name evidence="10" type="ORF">FM111_06105</name>
</gene>
<evidence type="ECO:0000256" key="5">
    <source>
        <dbReference type="ARBA" id="ARBA00023125"/>
    </source>
</evidence>
<dbReference type="InterPro" id="IPR011990">
    <property type="entry name" value="TPR-like_helical_dom_sf"/>
</dbReference>
<reference evidence="10 11" key="1">
    <citation type="submission" date="2017-02" db="EMBL/GenBank/DDBJ databases">
        <authorList>
            <person name="Peterson S.W."/>
        </authorList>
    </citation>
    <scope>NUCLEOTIDE SEQUENCE [LARGE SCALE GENOMIC DNA]</scope>
    <source>
        <strain evidence="10 11">3F5N</strain>
    </source>
</reference>
<dbReference type="InterPro" id="IPR001867">
    <property type="entry name" value="OmpR/PhoB-type_DNA-bd"/>
</dbReference>
<keyword evidence="1" id="KW-0808">Transferase</keyword>
<name>A0A1R4FPN1_BREDI</name>
<dbReference type="GO" id="GO:0004674">
    <property type="term" value="F:protein serine/threonine kinase activity"/>
    <property type="evidence" value="ECO:0007669"/>
    <property type="project" value="UniProtKB-KW"/>
</dbReference>
<dbReference type="PROSITE" id="PS00108">
    <property type="entry name" value="PROTEIN_KINASE_ST"/>
    <property type="match status" value="1"/>
</dbReference>
<dbReference type="Gene3D" id="1.10.510.10">
    <property type="entry name" value="Transferase(Phosphotransferase) domain 1"/>
    <property type="match status" value="1"/>
</dbReference>
<proteinExistence type="predicted"/>
<evidence type="ECO:0000259" key="9">
    <source>
        <dbReference type="PROSITE" id="PS51755"/>
    </source>
</evidence>
<dbReference type="GO" id="GO:0003677">
    <property type="term" value="F:DNA binding"/>
    <property type="evidence" value="ECO:0007669"/>
    <property type="project" value="UniProtKB-UniRule"/>
</dbReference>
<dbReference type="InterPro" id="IPR008271">
    <property type="entry name" value="Ser/Thr_kinase_AS"/>
</dbReference>
<dbReference type="Gene3D" id="1.10.10.10">
    <property type="entry name" value="Winged helix-like DNA-binding domain superfamily/Winged helix DNA-binding domain"/>
    <property type="match status" value="1"/>
</dbReference>
<evidence type="ECO:0000313" key="11">
    <source>
        <dbReference type="Proteomes" id="UP000195766"/>
    </source>
</evidence>
<accession>A0A1R4FPN1</accession>
<evidence type="ECO:0000256" key="7">
    <source>
        <dbReference type="SAM" id="MobiDB-lite"/>
    </source>
</evidence>
<dbReference type="InterPro" id="IPR011009">
    <property type="entry name" value="Kinase-like_dom_sf"/>
</dbReference>
<dbReference type="GO" id="GO:0000160">
    <property type="term" value="P:phosphorelay signal transduction system"/>
    <property type="evidence" value="ECO:0007669"/>
    <property type="project" value="InterPro"/>
</dbReference>
<keyword evidence="2" id="KW-0547">Nucleotide-binding</keyword>
<dbReference type="CDD" id="cd00383">
    <property type="entry name" value="trans_reg_C"/>
    <property type="match status" value="1"/>
</dbReference>
<evidence type="ECO:0000313" key="10">
    <source>
        <dbReference type="EMBL" id="SJM57773.1"/>
    </source>
</evidence>
<feature type="domain" description="Protein kinase" evidence="8">
    <location>
        <begin position="117"/>
        <end position="415"/>
    </location>
</feature>
<keyword evidence="10" id="KW-0723">Serine/threonine-protein kinase</keyword>
<evidence type="ECO:0000256" key="4">
    <source>
        <dbReference type="ARBA" id="ARBA00022840"/>
    </source>
</evidence>
<keyword evidence="4" id="KW-0067">ATP-binding</keyword>
<evidence type="ECO:0000256" key="1">
    <source>
        <dbReference type="ARBA" id="ARBA00022679"/>
    </source>
</evidence>
<dbReference type="Proteomes" id="UP000195766">
    <property type="component" value="Unassembled WGS sequence"/>
</dbReference>
<keyword evidence="3 10" id="KW-0418">Kinase</keyword>
<dbReference type="InterPro" id="IPR016032">
    <property type="entry name" value="Sig_transdc_resp-reg_C-effctor"/>
</dbReference>
<dbReference type="EMBL" id="FUIE01000034">
    <property type="protein sequence ID" value="SJM57773.1"/>
    <property type="molecule type" value="Genomic_DNA"/>
</dbReference>
<dbReference type="SUPFAM" id="SSF48452">
    <property type="entry name" value="TPR-like"/>
    <property type="match status" value="2"/>
</dbReference>
<dbReference type="GO" id="GO:0005524">
    <property type="term" value="F:ATP binding"/>
    <property type="evidence" value="ECO:0007669"/>
    <property type="project" value="UniProtKB-KW"/>
</dbReference>
<protein>
    <submittedName>
        <fullName evidence="10">Serine/threonine protein kinase</fullName>
    </submittedName>
</protein>
<organism evidence="10 11">
    <name type="scientific">Brevundimonas diminuta 3F5N</name>
    <dbReference type="NCBI Taxonomy" id="1255603"/>
    <lineage>
        <taxon>Bacteria</taxon>
        <taxon>Pseudomonadati</taxon>
        <taxon>Pseudomonadota</taxon>
        <taxon>Alphaproteobacteria</taxon>
        <taxon>Caulobacterales</taxon>
        <taxon>Caulobacteraceae</taxon>
        <taxon>Brevundimonas</taxon>
    </lineage>
</organism>
<feature type="region of interest" description="Disordered" evidence="7">
    <location>
        <begin position="384"/>
        <end position="405"/>
    </location>
</feature>
<dbReference type="Pfam" id="PF13424">
    <property type="entry name" value="TPR_12"/>
    <property type="match status" value="2"/>
</dbReference>
<dbReference type="PANTHER" id="PTHR43289">
    <property type="entry name" value="MITOGEN-ACTIVATED PROTEIN KINASE KINASE KINASE 20-RELATED"/>
    <property type="match status" value="1"/>
</dbReference>
<dbReference type="AlphaFoldDB" id="A0A1R4FPN1"/>
<dbReference type="SMART" id="SM00862">
    <property type="entry name" value="Trans_reg_C"/>
    <property type="match status" value="1"/>
</dbReference>
<sequence length="887" mass="95080">MFDEAAWTLSVNGQPVELEGKPLQVLHELLLNAGEAVTKAELLDAVWPGIHVVEASLTTAVSKLRGALSEQGADIVQTLPRVGYRLGAPVEIEQLSTPLAPRFAFAPGDPVPGRPQWILQEALDDSGAGDVWRAHHQKVEETRIFKFADAPDRLRSLRREVALFRLMRNVLGDRRPCVDVLEWNFTAAPYFIEAADAGQDMHAWAGALKGGLGALSLEKRIAVVADLARAVAAAHSAGVLHKDLKPANVLIETRPGGAPIVRLADFGSGWLVDQAALDLHGISGGGFPPGEDDASTRSDTAAYRAPEVAQGAAPGMAADIYALGLILYQMTVGDLDRPLAAGWEGEVDDPLLREDIALAAAGDQTRRLESAALLAERLGTLEQRRTARAEAEAETERREAERRREEARAARRPWIRLAVGLGAVGLVATSTAALVAVNQRNEARAQTAAAEASYAFLVDDLLGQTNPLSGSAAEETLAAAALRARSTVDARFARQPEVAAGLHLSLATAFVQRGQYDEARRSFRLAAAAYERAGLQDSPAAARARLLHARAEALSAQPGGLAAAKTLAAAERRRLGSAADKGMLGFHLAQAEAVIGFFEDLDASSTAFARALAIAETRPAGLSERDILLVRQQQAMVLMRLGRPGEALPMVQEVVAGWTRISGVGHANTLIARQNLAQARLMTGDLETALVEADALLPTMTERFGPNSRYTLGLQSTRYEGLTALGRYAEAAGAAEAVWKGAETSQGPNAHQTLVGLNDLGAVLCRANERRQGLRHLDQAYRASREGFGDDYPLTHVIRFYLGECLVLDGRYAEAKQLLIQVDRARVAGLVGDADWGVMLDLALAEIARAEGEQVELHRLRPRLETLKGARTPPFERRRYAAVMGAG</sequence>